<evidence type="ECO:0000313" key="4">
    <source>
        <dbReference type="Proteomes" id="UP000030765"/>
    </source>
</evidence>
<dbReference type="EMBL" id="KE525420">
    <property type="protein sequence ID" value="KFB53499.1"/>
    <property type="molecule type" value="Genomic_DNA"/>
</dbReference>
<dbReference type="VEuPathDB" id="VectorBase:ASIC021725"/>
<reference evidence="2 4" key="1">
    <citation type="journal article" date="2014" name="BMC Genomics">
        <title>Genome sequence of Anopheles sinensis provides insight into genetics basis of mosquito competence for malaria parasites.</title>
        <authorList>
            <person name="Zhou D."/>
            <person name="Zhang D."/>
            <person name="Ding G."/>
            <person name="Shi L."/>
            <person name="Hou Q."/>
            <person name="Ye Y."/>
            <person name="Xu Y."/>
            <person name="Zhou H."/>
            <person name="Xiong C."/>
            <person name="Li S."/>
            <person name="Yu J."/>
            <person name="Hong S."/>
            <person name="Yu X."/>
            <person name="Zou P."/>
            <person name="Chen C."/>
            <person name="Chang X."/>
            <person name="Wang W."/>
            <person name="Lv Y."/>
            <person name="Sun Y."/>
            <person name="Ma L."/>
            <person name="Shen B."/>
            <person name="Zhu C."/>
        </authorList>
    </citation>
    <scope>NUCLEOTIDE SEQUENCE [LARGE SCALE GENOMIC DNA]</scope>
</reference>
<dbReference type="AlphaFoldDB" id="A0A084WTF5"/>
<name>A0A084WTF5_ANOSI</name>
<evidence type="ECO:0000313" key="2">
    <source>
        <dbReference type="EMBL" id="KFB53499.1"/>
    </source>
</evidence>
<dbReference type="EMBL" id="ATLV01026890">
    <property type="status" value="NOT_ANNOTATED_CDS"/>
    <property type="molecule type" value="Genomic_DNA"/>
</dbReference>
<evidence type="ECO:0000313" key="3">
    <source>
        <dbReference type="EnsemblMetazoa" id="ASIC021725-PA"/>
    </source>
</evidence>
<proteinExistence type="predicted"/>
<keyword evidence="4" id="KW-1185">Reference proteome</keyword>
<dbReference type="EnsemblMetazoa" id="ASIC021725-RA">
    <property type="protein sequence ID" value="ASIC021725-PA"/>
    <property type="gene ID" value="ASIC021725"/>
</dbReference>
<accession>A0A084WTF5</accession>
<organism evidence="2">
    <name type="scientific">Anopheles sinensis</name>
    <name type="common">Mosquito</name>
    <dbReference type="NCBI Taxonomy" id="74873"/>
    <lineage>
        <taxon>Eukaryota</taxon>
        <taxon>Metazoa</taxon>
        <taxon>Ecdysozoa</taxon>
        <taxon>Arthropoda</taxon>
        <taxon>Hexapoda</taxon>
        <taxon>Insecta</taxon>
        <taxon>Pterygota</taxon>
        <taxon>Neoptera</taxon>
        <taxon>Endopterygota</taxon>
        <taxon>Diptera</taxon>
        <taxon>Nematocera</taxon>
        <taxon>Culicoidea</taxon>
        <taxon>Culicidae</taxon>
        <taxon>Anophelinae</taxon>
        <taxon>Anopheles</taxon>
    </lineage>
</organism>
<dbReference type="Proteomes" id="UP000030765">
    <property type="component" value="Unassembled WGS sequence"/>
</dbReference>
<sequence>MGYLFAGTTITVTANNPTQHLYCNSTERKRKQPNERPQGRPSMLLPAALLD</sequence>
<evidence type="ECO:0000256" key="1">
    <source>
        <dbReference type="SAM" id="MobiDB-lite"/>
    </source>
</evidence>
<protein>
    <submittedName>
        <fullName evidence="2 3">Uncharacterized protein</fullName>
    </submittedName>
</protein>
<gene>
    <name evidence="2" type="ORF">ZHAS_00021725</name>
</gene>
<reference evidence="3" key="2">
    <citation type="submission" date="2020-05" db="UniProtKB">
        <authorList>
            <consortium name="EnsemblMetazoa"/>
        </authorList>
    </citation>
    <scope>IDENTIFICATION</scope>
</reference>
<feature type="region of interest" description="Disordered" evidence="1">
    <location>
        <begin position="21"/>
        <end position="51"/>
    </location>
</feature>